<dbReference type="AlphaFoldDB" id="G7H6M1"/>
<sequence length="52" mass="5860">MCYPIRCKTCGKTTWGGCGSHVEAVRRGVPASDWCAGHHEDAVGTVRKRWWR</sequence>
<comment type="caution">
    <text evidence="1">The sequence shown here is derived from an EMBL/GenBank/DDBJ whole genome shotgun (WGS) entry which is preliminary data.</text>
</comment>
<organism evidence="1 2">
    <name type="scientific">Gordonia araii NBRC 100433</name>
    <dbReference type="NCBI Taxonomy" id="1073574"/>
    <lineage>
        <taxon>Bacteria</taxon>
        <taxon>Bacillati</taxon>
        <taxon>Actinomycetota</taxon>
        <taxon>Actinomycetes</taxon>
        <taxon>Mycobacteriales</taxon>
        <taxon>Gordoniaceae</taxon>
        <taxon>Gordonia</taxon>
    </lineage>
</organism>
<accession>G7H6M1</accession>
<gene>
    <name evidence="1" type="ORF">GOARA_076_00050</name>
</gene>
<dbReference type="EMBL" id="BAEE01000076">
    <property type="protein sequence ID" value="GAB11496.1"/>
    <property type="molecule type" value="Genomic_DNA"/>
</dbReference>
<dbReference type="RefSeq" id="WP_007323571.1">
    <property type="nucleotide sequence ID" value="NZ_BAEE01000076.1"/>
</dbReference>
<dbReference type="STRING" id="1073574.GOARA_076_00050"/>
<name>G7H6M1_9ACTN</name>
<proteinExistence type="predicted"/>
<dbReference type="SUPFAM" id="SSF46924">
    <property type="entry name" value="RNA polymerase subunit RPB10"/>
    <property type="match status" value="1"/>
</dbReference>
<dbReference type="PANTHER" id="PTHR34724:SF2">
    <property type="entry name" value="OS12G0596101 PROTEIN"/>
    <property type="match status" value="1"/>
</dbReference>
<dbReference type="InterPro" id="IPR023580">
    <property type="entry name" value="RNA_pol_su_RPB10"/>
</dbReference>
<reference evidence="1 2" key="1">
    <citation type="submission" date="2011-11" db="EMBL/GenBank/DDBJ databases">
        <title>Whole genome shotgun sequence of Gordonia araii NBRC 100433.</title>
        <authorList>
            <person name="Yoshida Y."/>
            <person name="Hosoyama A."/>
            <person name="Tsuchikane K."/>
            <person name="Katsumata H."/>
            <person name="Yamazaki S."/>
            <person name="Fujita N."/>
        </authorList>
    </citation>
    <scope>NUCLEOTIDE SEQUENCE [LARGE SCALE GENOMIC DNA]</scope>
    <source>
        <strain evidence="1 2">NBRC 100433</strain>
    </source>
</reference>
<protein>
    <submittedName>
        <fullName evidence="1">Uncharacterized protein</fullName>
    </submittedName>
</protein>
<dbReference type="PANTHER" id="PTHR34724">
    <property type="entry name" value="OS12G0596101 PROTEIN"/>
    <property type="match status" value="1"/>
</dbReference>
<evidence type="ECO:0000313" key="2">
    <source>
        <dbReference type="Proteomes" id="UP000035088"/>
    </source>
</evidence>
<dbReference type="Proteomes" id="UP000035088">
    <property type="component" value="Unassembled WGS sequence"/>
</dbReference>
<evidence type="ECO:0000313" key="1">
    <source>
        <dbReference type="EMBL" id="GAB11496.1"/>
    </source>
</evidence>
<keyword evidence="2" id="KW-1185">Reference proteome</keyword>